<dbReference type="Gene3D" id="3.80.10.10">
    <property type="entry name" value="Ribonuclease Inhibitor"/>
    <property type="match status" value="2"/>
</dbReference>
<dbReference type="SMART" id="SM00368">
    <property type="entry name" value="LRR_RI"/>
    <property type="match status" value="4"/>
</dbReference>
<dbReference type="SUPFAM" id="SSF52047">
    <property type="entry name" value="RNI-like"/>
    <property type="match status" value="1"/>
</dbReference>
<dbReference type="InterPro" id="IPR032675">
    <property type="entry name" value="LRR_dom_sf"/>
</dbReference>
<evidence type="ECO:0000256" key="2">
    <source>
        <dbReference type="ARBA" id="ARBA00022737"/>
    </source>
</evidence>
<dbReference type="RefSeq" id="XP_026550311.1">
    <property type="nucleotide sequence ID" value="XM_026694526.1"/>
</dbReference>
<keyword evidence="1" id="KW-0433">Leucine-rich repeat</keyword>
<name>A0A6J1W4R1_9SAUR</name>
<proteinExistence type="predicted"/>
<keyword evidence="2" id="KW-0677">Repeat</keyword>
<keyword evidence="3" id="KW-1185">Reference proteome</keyword>
<gene>
    <name evidence="4" type="primary">LOC113432366</name>
</gene>
<protein>
    <submittedName>
        <fullName evidence="4">NACHT, LRR and PYD domains-containing protein 12-like</fullName>
    </submittedName>
</protein>
<evidence type="ECO:0000256" key="1">
    <source>
        <dbReference type="ARBA" id="ARBA00022614"/>
    </source>
</evidence>
<evidence type="ECO:0000313" key="3">
    <source>
        <dbReference type="Proteomes" id="UP000504612"/>
    </source>
</evidence>
<dbReference type="KEGG" id="nss:113432366"/>
<accession>A0A6J1W4R1</accession>
<dbReference type="InterPro" id="IPR051261">
    <property type="entry name" value="NLR"/>
</dbReference>
<evidence type="ECO:0000313" key="4">
    <source>
        <dbReference type="RefSeq" id="XP_026550311.1"/>
    </source>
</evidence>
<dbReference type="PANTHER" id="PTHR24106">
    <property type="entry name" value="NACHT, LRR AND CARD DOMAINS-CONTAINING"/>
    <property type="match status" value="1"/>
</dbReference>
<organism evidence="3 4">
    <name type="scientific">Notechis scutatus</name>
    <name type="common">mainland tiger snake</name>
    <dbReference type="NCBI Taxonomy" id="8663"/>
    <lineage>
        <taxon>Eukaryota</taxon>
        <taxon>Metazoa</taxon>
        <taxon>Chordata</taxon>
        <taxon>Craniata</taxon>
        <taxon>Vertebrata</taxon>
        <taxon>Euteleostomi</taxon>
        <taxon>Lepidosauria</taxon>
        <taxon>Squamata</taxon>
        <taxon>Bifurcata</taxon>
        <taxon>Unidentata</taxon>
        <taxon>Episquamata</taxon>
        <taxon>Toxicofera</taxon>
        <taxon>Serpentes</taxon>
        <taxon>Colubroidea</taxon>
        <taxon>Elapidae</taxon>
        <taxon>Hydrophiinae</taxon>
        <taxon>Notechis</taxon>
    </lineage>
</organism>
<dbReference type="Proteomes" id="UP000504612">
    <property type="component" value="Unplaced"/>
</dbReference>
<dbReference type="GeneID" id="113432366"/>
<reference evidence="4" key="1">
    <citation type="submission" date="2025-08" db="UniProtKB">
        <authorList>
            <consortium name="RefSeq"/>
        </authorList>
    </citation>
    <scope>IDENTIFICATION</scope>
</reference>
<sequence>MELLCDGLKHPECTIAKLRVDVGILAELFSSHLAEVLRKNQRLRELDLSFRNPHEKTMELLCEGLKHPECTIAKLRLDVNILTESCSRHLADIFRKNQRLRELDLSLRNPDEKTMELLCDGLKHPACTVVKLRFDVDILTELFSRHLAEVLRKNQRLRELDLSLKNPDEKTMELLCDGLKHPECTIANLRFYGVMMNELFSSHLAEVLRKNQRLRELDLSFRNPHEKTMELLCEGLKHPECTIAKLRYVFPLSF</sequence>
<dbReference type="AlphaFoldDB" id="A0A6J1W4R1"/>